<dbReference type="PROSITE" id="PS50173">
    <property type="entry name" value="UMUC"/>
    <property type="match status" value="1"/>
</dbReference>
<dbReference type="GO" id="GO:0005634">
    <property type="term" value="C:nucleus"/>
    <property type="evidence" value="ECO:0007669"/>
    <property type="project" value="TreeGrafter"/>
</dbReference>
<dbReference type="AlphaFoldDB" id="A0AAE0CVD0"/>
<protein>
    <recommendedName>
        <fullName evidence="1">UmuC domain-containing protein</fullName>
    </recommendedName>
</protein>
<dbReference type="InterPro" id="IPR001126">
    <property type="entry name" value="UmuC"/>
</dbReference>
<evidence type="ECO:0000259" key="1">
    <source>
        <dbReference type="PROSITE" id="PS50173"/>
    </source>
</evidence>
<evidence type="ECO:0000313" key="3">
    <source>
        <dbReference type="Proteomes" id="UP001280121"/>
    </source>
</evidence>
<dbReference type="GO" id="GO:0006281">
    <property type="term" value="P:DNA repair"/>
    <property type="evidence" value="ECO:0007669"/>
    <property type="project" value="InterPro"/>
</dbReference>
<dbReference type="PANTHER" id="PTHR11076:SF33">
    <property type="entry name" value="DNA POLYMERASE KAPPA"/>
    <property type="match status" value="1"/>
</dbReference>
<dbReference type="Gene3D" id="3.30.70.270">
    <property type="match status" value="1"/>
</dbReference>
<dbReference type="Proteomes" id="UP001280121">
    <property type="component" value="Unassembled WGS sequence"/>
</dbReference>
<dbReference type="SUPFAM" id="SSF56672">
    <property type="entry name" value="DNA/RNA polymerases"/>
    <property type="match status" value="1"/>
</dbReference>
<name>A0AAE0CVD0_9ROSI</name>
<evidence type="ECO:0000313" key="2">
    <source>
        <dbReference type="EMBL" id="KAK2664871.1"/>
    </source>
</evidence>
<sequence length="101" mass="11412">MPGFIACKLCPELIFVPTDFKKYNYYSDLTRKVFRNYDPNFMAASLDEAYLDITEVCRERGITSAEIAEELRSRVYEETGLTCSAGVAANRLLAKVLLDVS</sequence>
<accession>A0AAE0CVD0</accession>
<gene>
    <name evidence="2" type="ORF">Ddye_003445</name>
</gene>
<dbReference type="InterPro" id="IPR043502">
    <property type="entry name" value="DNA/RNA_pol_sf"/>
</dbReference>
<dbReference type="PANTHER" id="PTHR11076">
    <property type="entry name" value="DNA REPAIR POLYMERASE UMUC / TRANSFERASE FAMILY MEMBER"/>
    <property type="match status" value="1"/>
</dbReference>
<dbReference type="FunFam" id="3.30.70.270:FF:000014">
    <property type="entry name" value="DNA polymerase kappa subunit"/>
    <property type="match status" value="1"/>
</dbReference>
<dbReference type="Gene3D" id="3.40.1170.60">
    <property type="match status" value="1"/>
</dbReference>
<dbReference type="GO" id="GO:0003887">
    <property type="term" value="F:DNA-directed DNA polymerase activity"/>
    <property type="evidence" value="ECO:0007669"/>
    <property type="project" value="TreeGrafter"/>
</dbReference>
<comment type="caution">
    <text evidence="2">The sequence shown here is derived from an EMBL/GenBank/DDBJ whole genome shotgun (WGS) entry which is preliminary data.</text>
</comment>
<dbReference type="InterPro" id="IPR043128">
    <property type="entry name" value="Rev_trsase/Diguanyl_cyclase"/>
</dbReference>
<organism evidence="2 3">
    <name type="scientific">Dipteronia dyeriana</name>
    <dbReference type="NCBI Taxonomy" id="168575"/>
    <lineage>
        <taxon>Eukaryota</taxon>
        <taxon>Viridiplantae</taxon>
        <taxon>Streptophyta</taxon>
        <taxon>Embryophyta</taxon>
        <taxon>Tracheophyta</taxon>
        <taxon>Spermatophyta</taxon>
        <taxon>Magnoliopsida</taxon>
        <taxon>eudicotyledons</taxon>
        <taxon>Gunneridae</taxon>
        <taxon>Pentapetalae</taxon>
        <taxon>rosids</taxon>
        <taxon>malvids</taxon>
        <taxon>Sapindales</taxon>
        <taxon>Sapindaceae</taxon>
        <taxon>Hippocastanoideae</taxon>
        <taxon>Acereae</taxon>
        <taxon>Dipteronia</taxon>
    </lineage>
</organism>
<proteinExistence type="predicted"/>
<dbReference type="InterPro" id="IPR050116">
    <property type="entry name" value="DNA_polymerase-Y"/>
</dbReference>
<keyword evidence="3" id="KW-1185">Reference proteome</keyword>
<dbReference type="Pfam" id="PF00817">
    <property type="entry name" value="IMS"/>
    <property type="match status" value="1"/>
</dbReference>
<dbReference type="GO" id="GO:0042276">
    <property type="term" value="P:error-prone translesion synthesis"/>
    <property type="evidence" value="ECO:0007669"/>
    <property type="project" value="TreeGrafter"/>
</dbReference>
<feature type="domain" description="UmuC" evidence="1">
    <location>
        <begin position="1"/>
        <end position="101"/>
    </location>
</feature>
<reference evidence="2" key="1">
    <citation type="journal article" date="2023" name="Plant J.">
        <title>Genome sequences and population genomics provide insights into the demographic history, inbreeding, and mutation load of two 'living fossil' tree species of Dipteronia.</title>
        <authorList>
            <person name="Feng Y."/>
            <person name="Comes H.P."/>
            <person name="Chen J."/>
            <person name="Zhu S."/>
            <person name="Lu R."/>
            <person name="Zhang X."/>
            <person name="Li P."/>
            <person name="Qiu J."/>
            <person name="Olsen K.M."/>
            <person name="Qiu Y."/>
        </authorList>
    </citation>
    <scope>NUCLEOTIDE SEQUENCE</scope>
    <source>
        <strain evidence="2">KIB01</strain>
    </source>
</reference>
<dbReference type="EMBL" id="JANJYI010000001">
    <property type="protein sequence ID" value="KAK2664871.1"/>
    <property type="molecule type" value="Genomic_DNA"/>
</dbReference>